<keyword evidence="2" id="KW-1185">Reference proteome</keyword>
<accession>A0ACB6SAY8</accession>
<dbReference type="EMBL" id="MU006704">
    <property type="protein sequence ID" value="KAF2631461.1"/>
    <property type="molecule type" value="Genomic_DNA"/>
</dbReference>
<comment type="caution">
    <text evidence="1">The sequence shown here is derived from an EMBL/GenBank/DDBJ whole genome shotgun (WGS) entry which is preliminary data.</text>
</comment>
<evidence type="ECO:0000313" key="2">
    <source>
        <dbReference type="Proteomes" id="UP000799754"/>
    </source>
</evidence>
<reference evidence="1" key="1">
    <citation type="journal article" date="2020" name="Stud. Mycol.">
        <title>101 Dothideomycetes genomes: a test case for predicting lifestyles and emergence of pathogens.</title>
        <authorList>
            <person name="Haridas S."/>
            <person name="Albert R."/>
            <person name="Binder M."/>
            <person name="Bloem J."/>
            <person name="Labutti K."/>
            <person name="Salamov A."/>
            <person name="Andreopoulos B."/>
            <person name="Baker S."/>
            <person name="Barry K."/>
            <person name="Bills G."/>
            <person name="Bluhm B."/>
            <person name="Cannon C."/>
            <person name="Castanera R."/>
            <person name="Culley D."/>
            <person name="Daum C."/>
            <person name="Ezra D."/>
            <person name="Gonzalez J."/>
            <person name="Henrissat B."/>
            <person name="Kuo A."/>
            <person name="Liang C."/>
            <person name="Lipzen A."/>
            <person name="Lutzoni F."/>
            <person name="Magnuson J."/>
            <person name="Mondo S."/>
            <person name="Nolan M."/>
            <person name="Ohm R."/>
            <person name="Pangilinan J."/>
            <person name="Park H.-J."/>
            <person name="Ramirez L."/>
            <person name="Alfaro M."/>
            <person name="Sun H."/>
            <person name="Tritt A."/>
            <person name="Yoshinaga Y."/>
            <person name="Zwiers L.-H."/>
            <person name="Turgeon B."/>
            <person name="Goodwin S."/>
            <person name="Spatafora J."/>
            <person name="Crous P."/>
            <person name="Grigoriev I."/>
        </authorList>
    </citation>
    <scope>NUCLEOTIDE SEQUENCE</scope>
    <source>
        <strain evidence="1">CBS 525.71</strain>
    </source>
</reference>
<protein>
    <submittedName>
        <fullName evidence="1">Uncharacterized protein</fullName>
    </submittedName>
</protein>
<gene>
    <name evidence="1" type="ORF">BU25DRAFT_187902</name>
</gene>
<dbReference type="Proteomes" id="UP000799754">
    <property type="component" value="Unassembled WGS sequence"/>
</dbReference>
<organism evidence="1 2">
    <name type="scientific">Macroventuria anomochaeta</name>
    <dbReference type="NCBI Taxonomy" id="301207"/>
    <lineage>
        <taxon>Eukaryota</taxon>
        <taxon>Fungi</taxon>
        <taxon>Dikarya</taxon>
        <taxon>Ascomycota</taxon>
        <taxon>Pezizomycotina</taxon>
        <taxon>Dothideomycetes</taxon>
        <taxon>Pleosporomycetidae</taxon>
        <taxon>Pleosporales</taxon>
        <taxon>Pleosporineae</taxon>
        <taxon>Didymellaceae</taxon>
        <taxon>Macroventuria</taxon>
    </lineage>
</organism>
<sequence length="172" mass="19169">MKYITSFSQYGYSLPRTSHLPSDLTDRVSDPSARILCPSFTLLATNKLATYKKRPLHISLYLQSKIAMSNSSPLAALCDHCTAPATLPCSTNCGDMRYCTPTCSSLHVPSHLAICTAFRAQEARPSGYPDQELHYRANFLLKDTDQLRFVWLKYHQNSTFKLVAVSIGPYGA</sequence>
<name>A0ACB6SAY8_9PLEO</name>
<evidence type="ECO:0000313" key="1">
    <source>
        <dbReference type="EMBL" id="KAF2631461.1"/>
    </source>
</evidence>
<proteinExistence type="predicted"/>